<keyword evidence="7" id="KW-1133">Transmembrane helix</keyword>
<evidence type="ECO:0000259" key="9">
    <source>
        <dbReference type="PROSITE" id="PS51767"/>
    </source>
</evidence>
<keyword evidence="4" id="KW-0064">Aspartyl protease</keyword>
<feature type="domain" description="Peptidase A1" evidence="9">
    <location>
        <begin position="94"/>
        <end position="508"/>
    </location>
</feature>
<comment type="similarity">
    <text evidence="1">Belongs to the peptidase A1 family.</text>
</comment>
<dbReference type="VEuPathDB" id="PlasmoDB:AK88_01603"/>
<keyword evidence="2" id="KW-0645">Protease</keyword>
<dbReference type="GO" id="GO:0006508">
    <property type="term" value="P:proteolysis"/>
    <property type="evidence" value="ECO:0007669"/>
    <property type="project" value="UniProtKB-KW"/>
</dbReference>
<dbReference type="OMA" id="NDYIIHE"/>
<dbReference type="EMBL" id="KQ001658">
    <property type="protein sequence ID" value="KJP88722.1"/>
    <property type="molecule type" value="Genomic_DNA"/>
</dbReference>
<dbReference type="GO" id="GO:0004190">
    <property type="term" value="F:aspartic-type endopeptidase activity"/>
    <property type="evidence" value="ECO:0007669"/>
    <property type="project" value="UniProtKB-KW"/>
</dbReference>
<reference evidence="10 11" key="1">
    <citation type="submission" date="2014-03" db="EMBL/GenBank/DDBJ databases">
        <title>The Genome Sequence of Plasmodium fragile nilgiri.</title>
        <authorList>
            <consortium name="The Broad Institute Genomics Platform"/>
            <consortium name="The Broad Institute Genome Sequencing Center for Infectious Disease"/>
            <person name="Neafsey D."/>
            <person name="Duraisingh M."/>
            <person name="Young S.K."/>
            <person name="Zeng Q."/>
            <person name="Gargeya S."/>
            <person name="Abouelleil A."/>
            <person name="Alvarado L."/>
            <person name="Chapman S.B."/>
            <person name="Gainer-Dewar J."/>
            <person name="Goldberg J."/>
            <person name="Griggs A."/>
            <person name="Gujja S."/>
            <person name="Hansen M."/>
            <person name="Howarth C."/>
            <person name="Imamovic A."/>
            <person name="Larimer J."/>
            <person name="Pearson M."/>
            <person name="Poon T.W."/>
            <person name="Priest M."/>
            <person name="Roberts A."/>
            <person name="Saif S."/>
            <person name="Shea T."/>
            <person name="Sykes S."/>
            <person name="Wortman J."/>
            <person name="Nusbaum C."/>
            <person name="Birren B."/>
        </authorList>
    </citation>
    <scope>NUCLEOTIDE SEQUENCE [LARGE SCALE GENOMIC DNA]</scope>
    <source>
        <strain evidence="11">nilgiri</strain>
    </source>
</reference>
<dbReference type="InterPro" id="IPR034164">
    <property type="entry name" value="Pepsin-like_dom"/>
</dbReference>
<evidence type="ECO:0000256" key="2">
    <source>
        <dbReference type="ARBA" id="ARBA00022670"/>
    </source>
</evidence>
<keyword evidence="7" id="KW-0472">Membrane</keyword>
<name>A0A0D9QPL7_PLAFR</name>
<keyword evidence="6" id="KW-0865">Zymogen</keyword>
<dbReference type="RefSeq" id="XP_012334661.1">
    <property type="nucleotide sequence ID" value="XM_012479238.1"/>
</dbReference>
<dbReference type="CDD" id="cd05471">
    <property type="entry name" value="pepsin_like"/>
    <property type="match status" value="1"/>
</dbReference>
<dbReference type="Gene3D" id="2.40.70.10">
    <property type="entry name" value="Acid Proteases"/>
    <property type="match status" value="2"/>
</dbReference>
<dbReference type="GeneID" id="24266917"/>
<protein>
    <recommendedName>
        <fullName evidence="9">Peptidase A1 domain-containing protein</fullName>
    </recommendedName>
</protein>
<evidence type="ECO:0000313" key="10">
    <source>
        <dbReference type="EMBL" id="KJP88722.1"/>
    </source>
</evidence>
<evidence type="ECO:0000256" key="6">
    <source>
        <dbReference type="ARBA" id="ARBA00023145"/>
    </source>
</evidence>
<evidence type="ECO:0000256" key="7">
    <source>
        <dbReference type="SAM" id="Phobius"/>
    </source>
</evidence>
<keyword evidence="5" id="KW-0378">Hydrolase</keyword>
<evidence type="ECO:0000313" key="11">
    <source>
        <dbReference type="Proteomes" id="UP000054561"/>
    </source>
</evidence>
<evidence type="ECO:0000256" key="1">
    <source>
        <dbReference type="ARBA" id="ARBA00007447"/>
    </source>
</evidence>
<feature type="transmembrane region" description="Helical" evidence="7">
    <location>
        <begin position="552"/>
        <end position="573"/>
    </location>
</feature>
<gene>
    <name evidence="10" type="ORF">AK88_01603</name>
</gene>
<proteinExistence type="inferred from homology"/>
<keyword evidence="3 8" id="KW-0732">Signal</keyword>
<evidence type="ECO:0000256" key="3">
    <source>
        <dbReference type="ARBA" id="ARBA00022729"/>
    </source>
</evidence>
<dbReference type="OrthoDB" id="2747330at2759"/>
<sequence>MGRIVPLLFTLAALLLHTHNVTICSAYNLDEAVRKTDCKFRHSGGKGHGVNSAITSNRVNAAIMTSKGNSLVEAKTENEQDYFTLKLNEHNFRWTVPLLMGLKKMPLELGIVTSTPITALYCSYNANPSDEMKDLKYEMNESQHVKYMSCKSKHCTAIQQGNTSCAPIKQFLKMIHHFGLRKKSCTKRFCSYINDINFLNVNTKLDKRNMSVCSFSSSLGSEHIEGFYFRDFFYLNDTIKFHYNYFGCVTESDDLSFNNVISGFIGLAYNHADGTAHSKKSCSSILHTLVQKSVSKKNVFALCFVEGGGFASFGGFSNEALRKVPGASALQIGFQDLEADARLKVVGDQQATSNEIVWLSYSASSKDTYSLLLKEVNMVSGSDRVKSTNVGVAVVDSYSYFLSFPAEITAKLKTAVYTSCAGEANTCSEIIDKGVFTMKSKGVEHFPTVELVFDDGKVLIEPKDYLIHEGDGVYRVLLNSEGTLKLGIPFFLNKYLIFDNENGKLGVGQSDCALKMKGTSAGIDLSTTEADSNEDPEDEDSTKEDFFQANKLMILAITCLSVVGGIVGGVFFFC</sequence>
<dbReference type="InterPro" id="IPR033121">
    <property type="entry name" value="PEPTIDASE_A1"/>
</dbReference>
<feature type="signal peptide" evidence="8">
    <location>
        <begin position="1"/>
        <end position="26"/>
    </location>
</feature>
<evidence type="ECO:0000256" key="5">
    <source>
        <dbReference type="ARBA" id="ARBA00022801"/>
    </source>
</evidence>
<dbReference type="InterPro" id="IPR001461">
    <property type="entry name" value="Aspartic_peptidase_A1"/>
</dbReference>
<organism evidence="10 11">
    <name type="scientific">Plasmodium fragile</name>
    <dbReference type="NCBI Taxonomy" id="5857"/>
    <lineage>
        <taxon>Eukaryota</taxon>
        <taxon>Sar</taxon>
        <taxon>Alveolata</taxon>
        <taxon>Apicomplexa</taxon>
        <taxon>Aconoidasida</taxon>
        <taxon>Haemosporida</taxon>
        <taxon>Plasmodiidae</taxon>
        <taxon>Plasmodium</taxon>
        <taxon>Plasmodium (Plasmodium)</taxon>
    </lineage>
</organism>
<keyword evidence="7" id="KW-0812">Transmembrane</keyword>
<dbReference type="PROSITE" id="PS51767">
    <property type="entry name" value="PEPTIDASE_A1"/>
    <property type="match status" value="1"/>
</dbReference>
<dbReference type="InterPro" id="IPR021109">
    <property type="entry name" value="Peptidase_aspartic_dom_sf"/>
</dbReference>
<evidence type="ECO:0000256" key="8">
    <source>
        <dbReference type="SAM" id="SignalP"/>
    </source>
</evidence>
<keyword evidence="11" id="KW-1185">Reference proteome</keyword>
<evidence type="ECO:0000256" key="4">
    <source>
        <dbReference type="ARBA" id="ARBA00022750"/>
    </source>
</evidence>
<dbReference type="SUPFAM" id="SSF50630">
    <property type="entry name" value="Acid proteases"/>
    <property type="match status" value="1"/>
</dbReference>
<accession>A0A0D9QPL7</accession>
<dbReference type="PANTHER" id="PTHR47965">
    <property type="entry name" value="ASPARTYL PROTEASE-RELATED"/>
    <property type="match status" value="1"/>
</dbReference>
<dbReference type="AlphaFoldDB" id="A0A0D9QPL7"/>
<dbReference type="Proteomes" id="UP000054561">
    <property type="component" value="Unassembled WGS sequence"/>
</dbReference>
<dbReference type="PANTHER" id="PTHR47965:SF12">
    <property type="entry name" value="ASPARTIC PROTEINASE 3-RELATED"/>
    <property type="match status" value="1"/>
</dbReference>
<feature type="chain" id="PRO_5002343772" description="Peptidase A1 domain-containing protein" evidence="8">
    <location>
        <begin position="27"/>
        <end position="574"/>
    </location>
</feature>